<feature type="domain" description="FAD-binding" evidence="6">
    <location>
        <begin position="17"/>
        <end position="70"/>
    </location>
</feature>
<evidence type="ECO:0000256" key="3">
    <source>
        <dbReference type="ARBA" id="ARBA00022630"/>
    </source>
</evidence>
<protein>
    <submittedName>
        <fullName evidence="8">GMC family oxidoreductase</fullName>
    </submittedName>
</protein>
<dbReference type="GO" id="GO:0016614">
    <property type="term" value="F:oxidoreductase activity, acting on CH-OH group of donors"/>
    <property type="evidence" value="ECO:0007669"/>
    <property type="project" value="InterPro"/>
</dbReference>
<keyword evidence="5" id="KW-0560">Oxidoreductase</keyword>
<dbReference type="Pfam" id="PF01494">
    <property type="entry name" value="FAD_binding_3"/>
    <property type="match status" value="1"/>
</dbReference>
<evidence type="ECO:0000256" key="5">
    <source>
        <dbReference type="ARBA" id="ARBA00023002"/>
    </source>
</evidence>
<proteinExistence type="inferred from homology"/>
<dbReference type="SUPFAM" id="SSF51905">
    <property type="entry name" value="FAD/NAD(P)-binding domain"/>
    <property type="match status" value="1"/>
</dbReference>
<comment type="caution">
    <text evidence="8">The sequence shown here is derived from an EMBL/GenBank/DDBJ whole genome shotgun (WGS) entry which is preliminary data.</text>
</comment>
<comment type="similarity">
    <text evidence="2">Belongs to the GMC oxidoreductase family.</text>
</comment>
<dbReference type="RefSeq" id="WP_128776382.1">
    <property type="nucleotide sequence ID" value="NZ_RYFI01000003.1"/>
</dbReference>
<keyword evidence="9" id="KW-1185">Reference proteome</keyword>
<reference evidence="8 9" key="1">
    <citation type="submission" date="2018-12" db="EMBL/GenBank/DDBJ databases">
        <title>bacterium Hansschlegelia zhihuaiae S113.</title>
        <authorList>
            <person name="He J."/>
        </authorList>
    </citation>
    <scope>NUCLEOTIDE SEQUENCE [LARGE SCALE GENOMIC DNA]</scope>
    <source>
        <strain evidence="8 9">S 113</strain>
    </source>
</reference>
<dbReference type="Gene3D" id="3.50.50.60">
    <property type="entry name" value="FAD/NAD(P)-binding domain"/>
    <property type="match status" value="2"/>
</dbReference>
<dbReference type="Proteomes" id="UP000289708">
    <property type="component" value="Unassembled WGS sequence"/>
</dbReference>
<sequence>MISDLRTGGAPAEIEGEVCVVGTGPAGMTIALELARKGRRVVLLEGGGDAYEDDTQDLYRGEVVGHRNIDVANSRLRQFGGTSGHWTGLCAPLDALDFEPREGLGGFGWPIRRADLDPFYARAQGYLDLGPYRYDWEDWRRIVPLPALPLDPSRVITDVFQQSPPTRFAEKYHGAVEAEPRIDCWLHANLTDVRLAEGSNAVSSLSVSTLEGHVATVRAKTFVLACGGIENARILLNARAQRPAGIGNEHGLVGRYYTDHMTIEATTVLLADSVDARLYSESQIYDGAELQFGLRLTPELTKRERLTTNSAFLVPQHANEIYSTDYRNHGWIAFSSMVKAFSRGHMPDRLAEHYCDAVDDLGSVATGVFRQVARRVAPPEAAHVFKLRQDAEQAPNPDSRVYLIDAKDRFGQNRIALDWRVSADDLLRLRRTHELIGQAIGAAGLGRVQLGIAETPDLDMAFSGYHHMGTTRMHSDPRRGVVDANCRVHSVENLYIGGSSVFTTGGCANPTLTIVALAIRLAERLAATA</sequence>
<dbReference type="InterPro" id="IPR051473">
    <property type="entry name" value="P2Ox-like"/>
</dbReference>
<dbReference type="Pfam" id="PF05199">
    <property type="entry name" value="GMC_oxred_C"/>
    <property type="match status" value="1"/>
</dbReference>
<name>A0A4V1KJM7_9HYPH</name>
<evidence type="ECO:0000256" key="1">
    <source>
        <dbReference type="ARBA" id="ARBA00001974"/>
    </source>
</evidence>
<evidence type="ECO:0000256" key="4">
    <source>
        <dbReference type="ARBA" id="ARBA00022827"/>
    </source>
</evidence>
<dbReference type="OrthoDB" id="9798604at2"/>
<evidence type="ECO:0000259" key="7">
    <source>
        <dbReference type="Pfam" id="PF05199"/>
    </source>
</evidence>
<gene>
    <name evidence="8" type="ORF">EK403_04965</name>
</gene>
<evidence type="ECO:0000313" key="8">
    <source>
        <dbReference type="EMBL" id="RXF74732.1"/>
    </source>
</evidence>
<dbReference type="AlphaFoldDB" id="A0A4V1KJM7"/>
<evidence type="ECO:0000313" key="9">
    <source>
        <dbReference type="Proteomes" id="UP000289708"/>
    </source>
</evidence>
<organism evidence="8 9">
    <name type="scientific">Hansschlegelia zhihuaiae</name>
    <dbReference type="NCBI Taxonomy" id="405005"/>
    <lineage>
        <taxon>Bacteria</taxon>
        <taxon>Pseudomonadati</taxon>
        <taxon>Pseudomonadota</taxon>
        <taxon>Alphaproteobacteria</taxon>
        <taxon>Hyphomicrobiales</taxon>
        <taxon>Methylopilaceae</taxon>
        <taxon>Hansschlegelia</taxon>
    </lineage>
</organism>
<dbReference type="GO" id="GO:0071949">
    <property type="term" value="F:FAD binding"/>
    <property type="evidence" value="ECO:0007669"/>
    <property type="project" value="InterPro"/>
</dbReference>
<evidence type="ECO:0000259" key="6">
    <source>
        <dbReference type="Pfam" id="PF01494"/>
    </source>
</evidence>
<feature type="domain" description="Glucose-methanol-choline oxidoreductase C-terminal" evidence="7">
    <location>
        <begin position="395"/>
        <end position="518"/>
    </location>
</feature>
<dbReference type="PANTHER" id="PTHR42784:SF1">
    <property type="entry name" value="PYRANOSE 2-OXIDASE"/>
    <property type="match status" value="1"/>
</dbReference>
<keyword evidence="3" id="KW-0285">Flavoprotein</keyword>
<dbReference type="InterPro" id="IPR007867">
    <property type="entry name" value="GMC_OxRtase_C"/>
</dbReference>
<dbReference type="InterPro" id="IPR036188">
    <property type="entry name" value="FAD/NAD-bd_sf"/>
</dbReference>
<evidence type="ECO:0000256" key="2">
    <source>
        <dbReference type="ARBA" id="ARBA00010790"/>
    </source>
</evidence>
<dbReference type="InterPro" id="IPR002938">
    <property type="entry name" value="FAD-bd"/>
</dbReference>
<keyword evidence="4" id="KW-0274">FAD</keyword>
<accession>A0A4V1KJM7</accession>
<dbReference type="EMBL" id="RYFI01000003">
    <property type="protein sequence ID" value="RXF74732.1"/>
    <property type="molecule type" value="Genomic_DNA"/>
</dbReference>
<dbReference type="PANTHER" id="PTHR42784">
    <property type="entry name" value="PYRANOSE 2-OXIDASE"/>
    <property type="match status" value="1"/>
</dbReference>
<comment type="cofactor">
    <cofactor evidence="1">
        <name>FAD</name>
        <dbReference type="ChEBI" id="CHEBI:57692"/>
    </cofactor>
</comment>